<evidence type="ECO:0000313" key="3">
    <source>
        <dbReference type="Proteomes" id="UP000007845"/>
    </source>
</evidence>
<feature type="coiled-coil region" evidence="1">
    <location>
        <begin position="58"/>
        <end position="88"/>
    </location>
</feature>
<keyword evidence="3" id="KW-1185">Reference proteome</keyword>
<evidence type="ECO:0000256" key="1">
    <source>
        <dbReference type="SAM" id="Coils"/>
    </source>
</evidence>
<dbReference type="Proteomes" id="UP000007845">
    <property type="component" value="Chromosome"/>
</dbReference>
<proteinExistence type="predicted"/>
<dbReference type="RefSeq" id="WP_014323090.1">
    <property type="nucleotide sequence ID" value="NC_016803.1"/>
</dbReference>
<reference evidence="2 3" key="1">
    <citation type="journal article" date="2011" name="J. Bacteriol.">
        <title>Genome sequence of the mercury-methylating strain Desulfovibrio desulfuricans ND132.</title>
        <authorList>
            <person name="Brown S.D."/>
            <person name="Gilmour C.C."/>
            <person name="Kucken A.M."/>
            <person name="Wall J.D."/>
            <person name="Elias D.A."/>
            <person name="Brandt C.C."/>
            <person name="Podar M."/>
            <person name="Chertkov O."/>
            <person name="Held B."/>
            <person name="Bruce D.C."/>
            <person name="Detter J.C."/>
            <person name="Tapia R."/>
            <person name="Han C.S."/>
            <person name="Goodwin L.A."/>
            <person name="Cheng J.F."/>
            <person name="Pitluck S."/>
            <person name="Woyke T."/>
            <person name="Mikhailova N."/>
            <person name="Ivanova N.N."/>
            <person name="Han J."/>
            <person name="Lucas S."/>
            <person name="Lapidus A.L."/>
            <person name="Land M.L."/>
            <person name="Hauser L.J."/>
            <person name="Palumbo A.V."/>
        </authorList>
    </citation>
    <scope>NUCLEOTIDE SEQUENCE [LARGE SCALE GENOMIC DNA]</scope>
    <source>
        <strain evidence="2 3">ND132</strain>
    </source>
</reference>
<sequence precursor="true">MRTVLFTLAVCLLVAGAVLAREWRVEAATAAASSSLLDRQQSIRSEVLRSGIRIVLLKGEIRRRIEQLSRLRTQLEEIQALKARLTDEMRHMCVVLDSPDNAERLDGKWLPFWLDGAKRERVVEDLATALHDIRARERLKEEIEAALRGLDSSTGAGEEAKL</sequence>
<dbReference type="KEGG" id="ddn:DND132_2461"/>
<name>F0JCI4_9BACT</name>
<accession>F0JCI4</accession>
<dbReference type="HOGENOM" id="CLU_1632720_0_0_7"/>
<organism evidence="2 3">
    <name type="scientific">Pseudodesulfovibrio mercurii</name>
    <dbReference type="NCBI Taxonomy" id="641491"/>
    <lineage>
        <taxon>Bacteria</taxon>
        <taxon>Pseudomonadati</taxon>
        <taxon>Thermodesulfobacteriota</taxon>
        <taxon>Desulfovibrionia</taxon>
        <taxon>Desulfovibrionales</taxon>
        <taxon>Desulfovibrionaceae</taxon>
    </lineage>
</organism>
<gene>
    <name evidence="2" type="ORF">DND132_2461</name>
</gene>
<keyword evidence="1" id="KW-0175">Coiled coil</keyword>
<dbReference type="EMBL" id="CP003220">
    <property type="protein sequence ID" value="EGB15664.1"/>
    <property type="molecule type" value="Genomic_DNA"/>
</dbReference>
<protein>
    <submittedName>
        <fullName evidence="2">Uncharacterized protein</fullName>
    </submittedName>
</protein>
<evidence type="ECO:0000313" key="2">
    <source>
        <dbReference type="EMBL" id="EGB15664.1"/>
    </source>
</evidence>
<dbReference type="AlphaFoldDB" id="F0JCI4"/>